<protein>
    <recommendedName>
        <fullName evidence="6">Molybdopterin molybdenumtransferase</fullName>
        <ecNumber evidence="6">2.10.1.1</ecNumber>
    </recommendedName>
</protein>
<evidence type="ECO:0000256" key="6">
    <source>
        <dbReference type="RuleBase" id="RU365090"/>
    </source>
</evidence>
<dbReference type="RefSeq" id="WP_241573509.1">
    <property type="nucleotide sequence ID" value="NZ_JAKUML010000021.1"/>
</dbReference>
<dbReference type="Gene3D" id="2.170.190.11">
    <property type="entry name" value="Molybdopterin biosynthesis moea protein, domain 3"/>
    <property type="match status" value="1"/>
</dbReference>
<comment type="function">
    <text evidence="1 6">Catalyzes the insertion of molybdate into adenylated molybdopterin with the concomitant release of AMP.</text>
</comment>
<keyword evidence="6" id="KW-0808">Transferase</keyword>
<comment type="caution">
    <text evidence="8">The sequence shown here is derived from an EMBL/GenBank/DDBJ whole genome shotgun (WGS) entry which is preliminary data.</text>
</comment>
<evidence type="ECO:0000256" key="4">
    <source>
        <dbReference type="ARBA" id="ARBA00023150"/>
    </source>
</evidence>
<dbReference type="EMBL" id="JAKUML010000021">
    <property type="protein sequence ID" value="MCJ8147400.1"/>
    <property type="molecule type" value="Genomic_DNA"/>
</dbReference>
<dbReference type="InterPro" id="IPR038987">
    <property type="entry name" value="MoeA-like"/>
</dbReference>
<evidence type="ECO:0000256" key="1">
    <source>
        <dbReference type="ARBA" id="ARBA00002901"/>
    </source>
</evidence>
<dbReference type="Gene3D" id="3.40.980.10">
    <property type="entry name" value="MoaB/Mog-like domain"/>
    <property type="match status" value="1"/>
</dbReference>
<keyword evidence="6" id="KW-0460">Magnesium</keyword>
<dbReference type="InterPro" id="IPR005111">
    <property type="entry name" value="MoeA_C_domain_IV"/>
</dbReference>
<organism evidence="8 9">
    <name type="scientific">Acinetobacter sedimenti</name>
    <dbReference type="NCBI Taxonomy" id="2919922"/>
    <lineage>
        <taxon>Bacteria</taxon>
        <taxon>Pseudomonadati</taxon>
        <taxon>Pseudomonadota</taxon>
        <taxon>Gammaproteobacteria</taxon>
        <taxon>Moraxellales</taxon>
        <taxon>Moraxellaceae</taxon>
        <taxon>Acinetobacter</taxon>
    </lineage>
</organism>
<dbReference type="CDD" id="cd00887">
    <property type="entry name" value="MoeA"/>
    <property type="match status" value="1"/>
</dbReference>
<dbReference type="InterPro" id="IPR036135">
    <property type="entry name" value="MoeA_linker/N_sf"/>
</dbReference>
<sequence length="413" mass="45279">MVATVSACGAEKGLISIAQAIEIILQQTQPLSTEKKALQASLHHYLAEDIHAQVNLPTFSQSAVDGYALCFDGENAQNQTFEVIGEIRAGSDQQFQLNHGQAVRIFTGGKIPENTTTVARQEIVQAKQSSTTITEPLRVDADIRHVGEEVSKGQLLAERGQYLNVGAIAALSMAGVFEVTVFKQPKIAVLITGDEVATSSNDPSMDVSSKVFDANGPLLQAWCQSNHFHVDILHIADDESVVNDTFDRLKTQYDVLITTGGVSVGDYDYVRPCALSNGFAQHFWKVKQKPGKPLFFASFKNEDHRCYLLGLPGNPAAVYVCMQVYGKLLLNALQGNSNTLQWFSATLTQPIKADQRERFIRMVAEFDQGRLTVQPLAKQQSHMLSNLMQANCLVRVPSGKVIETGEVVEGLWL</sequence>
<dbReference type="SUPFAM" id="SSF53218">
    <property type="entry name" value="Molybdenum cofactor biosynthesis proteins"/>
    <property type="match status" value="1"/>
</dbReference>
<dbReference type="InterPro" id="IPR005110">
    <property type="entry name" value="MoeA_linker/N"/>
</dbReference>
<feature type="domain" description="MoaB/Mog" evidence="7">
    <location>
        <begin position="188"/>
        <end position="332"/>
    </location>
</feature>
<comment type="cofactor">
    <cofactor evidence="6">
        <name>Mg(2+)</name>
        <dbReference type="ChEBI" id="CHEBI:18420"/>
    </cofactor>
</comment>
<dbReference type="Pfam" id="PF03453">
    <property type="entry name" value="MoeA_N"/>
    <property type="match status" value="1"/>
</dbReference>
<dbReference type="Gene3D" id="2.40.340.10">
    <property type="entry name" value="MoeA, C-terminal, domain IV"/>
    <property type="match status" value="1"/>
</dbReference>
<dbReference type="Pfam" id="PF00994">
    <property type="entry name" value="MoCF_biosynth"/>
    <property type="match status" value="1"/>
</dbReference>
<dbReference type="EC" id="2.10.1.1" evidence="6"/>
<dbReference type="SUPFAM" id="SSF63882">
    <property type="entry name" value="MoeA N-terminal region -like"/>
    <property type="match status" value="1"/>
</dbReference>
<accession>A0A9X2BBA7</accession>
<comment type="pathway">
    <text evidence="2 6">Cofactor biosynthesis; molybdopterin biosynthesis.</text>
</comment>
<evidence type="ECO:0000313" key="8">
    <source>
        <dbReference type="EMBL" id="MCJ8147400.1"/>
    </source>
</evidence>
<dbReference type="InterPro" id="IPR036425">
    <property type="entry name" value="MoaB/Mog-like_dom_sf"/>
</dbReference>
<keyword evidence="9" id="KW-1185">Reference proteome</keyword>
<comment type="catalytic activity">
    <reaction evidence="5">
        <text>adenylyl-molybdopterin + molybdate = Mo-molybdopterin + AMP + H(+)</text>
        <dbReference type="Rhea" id="RHEA:35047"/>
        <dbReference type="ChEBI" id="CHEBI:15378"/>
        <dbReference type="ChEBI" id="CHEBI:36264"/>
        <dbReference type="ChEBI" id="CHEBI:62727"/>
        <dbReference type="ChEBI" id="CHEBI:71302"/>
        <dbReference type="ChEBI" id="CHEBI:456215"/>
        <dbReference type="EC" id="2.10.1.1"/>
    </reaction>
</comment>
<dbReference type="Pfam" id="PF03454">
    <property type="entry name" value="MoeA_C"/>
    <property type="match status" value="1"/>
</dbReference>
<evidence type="ECO:0000256" key="5">
    <source>
        <dbReference type="ARBA" id="ARBA00047317"/>
    </source>
</evidence>
<keyword evidence="4 6" id="KW-0501">Molybdenum cofactor biosynthesis</keyword>
<dbReference type="SUPFAM" id="SSF63867">
    <property type="entry name" value="MoeA C-terminal domain-like"/>
    <property type="match status" value="1"/>
</dbReference>
<evidence type="ECO:0000256" key="3">
    <source>
        <dbReference type="ARBA" id="ARBA00010763"/>
    </source>
</evidence>
<evidence type="ECO:0000256" key="2">
    <source>
        <dbReference type="ARBA" id="ARBA00005046"/>
    </source>
</evidence>
<keyword evidence="6" id="KW-0500">Molybdenum</keyword>
<dbReference type="PANTHER" id="PTHR10192">
    <property type="entry name" value="MOLYBDOPTERIN BIOSYNTHESIS PROTEIN"/>
    <property type="match status" value="1"/>
</dbReference>
<dbReference type="GO" id="GO:0006777">
    <property type="term" value="P:Mo-molybdopterin cofactor biosynthetic process"/>
    <property type="evidence" value="ECO:0007669"/>
    <property type="project" value="UniProtKB-UniRule"/>
</dbReference>
<dbReference type="GO" id="GO:0061599">
    <property type="term" value="F:molybdopterin molybdotransferase activity"/>
    <property type="evidence" value="ECO:0007669"/>
    <property type="project" value="UniProtKB-UniRule"/>
</dbReference>
<dbReference type="GO" id="GO:0046872">
    <property type="term" value="F:metal ion binding"/>
    <property type="evidence" value="ECO:0007669"/>
    <property type="project" value="UniProtKB-UniRule"/>
</dbReference>
<comment type="similarity">
    <text evidence="3 6">Belongs to the MoeA family.</text>
</comment>
<dbReference type="PANTHER" id="PTHR10192:SF5">
    <property type="entry name" value="GEPHYRIN"/>
    <property type="match status" value="1"/>
</dbReference>
<gene>
    <name evidence="8" type="ORF">MKI79_10965</name>
</gene>
<evidence type="ECO:0000313" key="9">
    <source>
        <dbReference type="Proteomes" id="UP001139701"/>
    </source>
</evidence>
<name>A0A9X2BBA7_9GAMM</name>
<proteinExistence type="inferred from homology"/>
<dbReference type="InterPro" id="IPR036688">
    <property type="entry name" value="MoeA_C_domain_IV_sf"/>
</dbReference>
<evidence type="ECO:0000259" key="7">
    <source>
        <dbReference type="SMART" id="SM00852"/>
    </source>
</evidence>
<dbReference type="AlphaFoldDB" id="A0A9X2BBA7"/>
<dbReference type="Proteomes" id="UP001139701">
    <property type="component" value="Unassembled WGS sequence"/>
</dbReference>
<reference evidence="8" key="1">
    <citation type="submission" date="2022-02" db="EMBL/GenBank/DDBJ databases">
        <title>Acinetobacter A3.8 sp. nov., isolated from Sediment (Zhairuo Island).</title>
        <authorList>
            <person name="Zheng K."/>
        </authorList>
    </citation>
    <scope>NUCLEOTIDE SEQUENCE</scope>
    <source>
        <strain evidence="8">A3.8</strain>
    </source>
</reference>
<dbReference type="GO" id="GO:0005829">
    <property type="term" value="C:cytosol"/>
    <property type="evidence" value="ECO:0007669"/>
    <property type="project" value="TreeGrafter"/>
</dbReference>
<keyword evidence="6" id="KW-0479">Metal-binding</keyword>
<dbReference type="SMART" id="SM00852">
    <property type="entry name" value="MoCF_biosynth"/>
    <property type="match status" value="1"/>
</dbReference>
<dbReference type="InterPro" id="IPR001453">
    <property type="entry name" value="MoaB/Mog_dom"/>
</dbReference>
<dbReference type="Gene3D" id="3.90.105.10">
    <property type="entry name" value="Molybdopterin biosynthesis moea protein, domain 2"/>
    <property type="match status" value="1"/>
</dbReference>